<dbReference type="GO" id="GO:0008233">
    <property type="term" value="F:peptidase activity"/>
    <property type="evidence" value="ECO:0007669"/>
    <property type="project" value="UniProtKB-KW"/>
</dbReference>
<dbReference type="AlphaFoldDB" id="A0A1G7NV83"/>
<protein>
    <submittedName>
        <fullName evidence="2">Aspartyl protease</fullName>
    </submittedName>
</protein>
<dbReference type="Pfam" id="PF13975">
    <property type="entry name" value="gag-asp_proteas"/>
    <property type="match status" value="1"/>
</dbReference>
<keyword evidence="1" id="KW-0732">Signal</keyword>
<dbReference type="SUPFAM" id="SSF50630">
    <property type="entry name" value="Acid proteases"/>
    <property type="match status" value="1"/>
</dbReference>
<dbReference type="Gene3D" id="2.40.70.10">
    <property type="entry name" value="Acid Proteases"/>
    <property type="match status" value="1"/>
</dbReference>
<feature type="signal peptide" evidence="1">
    <location>
        <begin position="1"/>
        <end position="25"/>
    </location>
</feature>
<gene>
    <name evidence="2" type="ORF">SAMN04488121_102950</name>
</gene>
<dbReference type="GO" id="GO:0006508">
    <property type="term" value="P:proteolysis"/>
    <property type="evidence" value="ECO:0007669"/>
    <property type="project" value="UniProtKB-KW"/>
</dbReference>
<evidence type="ECO:0000313" key="3">
    <source>
        <dbReference type="Proteomes" id="UP000199045"/>
    </source>
</evidence>
<dbReference type="Proteomes" id="UP000199045">
    <property type="component" value="Unassembled WGS sequence"/>
</dbReference>
<proteinExistence type="predicted"/>
<evidence type="ECO:0000256" key="1">
    <source>
        <dbReference type="SAM" id="SignalP"/>
    </source>
</evidence>
<feature type="chain" id="PRO_5011460882" evidence="1">
    <location>
        <begin position="26"/>
        <end position="347"/>
    </location>
</feature>
<evidence type="ECO:0000313" key="2">
    <source>
        <dbReference type="EMBL" id="SDF77817.1"/>
    </source>
</evidence>
<dbReference type="CDD" id="cd05483">
    <property type="entry name" value="retropepsin_like_bacteria"/>
    <property type="match status" value="1"/>
</dbReference>
<reference evidence="2 3" key="1">
    <citation type="submission" date="2016-10" db="EMBL/GenBank/DDBJ databases">
        <authorList>
            <person name="de Groot N.N."/>
        </authorList>
    </citation>
    <scope>NUCLEOTIDE SEQUENCE [LARGE SCALE GENOMIC DNA]</scope>
    <source>
        <strain evidence="2 3">DSM 527</strain>
    </source>
</reference>
<sequence>MYYLCASMRNILLLILLSLSFTAHSQPVPKDDFINTKEGLPISGKRLFIAKCREKIKGGANSQESLQICTCYAQQLDGRFTNKQYHEALQAAGNEWLDFMIELDTALKADIQQCFKTVWEKNVFFSDAQVKSAKEAMKESLKKSVKDSLDEKKLDEYCNCAVNIMKERKVPAKKMDDLGNPNSFLYNEIAYRCGGIPVKRVSETTGWNPALAADVRGASDIDTVAIITVNAMTKVKVKIGAFVYIWLLDSGATDLLISDSLATQMMEQHLFSEKDFLGTGNYNIANGKEMICKMYRVNNVQIGKFTVDNIMLGVSPEVEDFLLGKSFLNKFSRWTIDNKRELLILEK</sequence>
<accession>A0A1G7NV83</accession>
<dbReference type="InterPro" id="IPR034122">
    <property type="entry name" value="Retropepsin-like_bacterial"/>
</dbReference>
<organism evidence="2 3">
    <name type="scientific">Chitinophaga filiformis</name>
    <name type="common">Myxococcus filiformis</name>
    <name type="synonym">Flexibacter filiformis</name>
    <dbReference type="NCBI Taxonomy" id="104663"/>
    <lineage>
        <taxon>Bacteria</taxon>
        <taxon>Pseudomonadati</taxon>
        <taxon>Bacteroidota</taxon>
        <taxon>Chitinophagia</taxon>
        <taxon>Chitinophagales</taxon>
        <taxon>Chitinophagaceae</taxon>
        <taxon>Chitinophaga</taxon>
    </lineage>
</organism>
<dbReference type="OrthoDB" id="631889at2"/>
<keyword evidence="2" id="KW-0645">Protease</keyword>
<keyword evidence="2" id="KW-0378">Hydrolase</keyword>
<name>A0A1G7NV83_CHIFI</name>
<dbReference type="InterPro" id="IPR021109">
    <property type="entry name" value="Peptidase_aspartic_dom_sf"/>
</dbReference>
<dbReference type="EMBL" id="FNBN01000002">
    <property type="protein sequence ID" value="SDF77817.1"/>
    <property type="molecule type" value="Genomic_DNA"/>
</dbReference>